<organism evidence="3 4">
    <name type="scientific">Reticulomyxa filosa</name>
    <dbReference type="NCBI Taxonomy" id="46433"/>
    <lineage>
        <taxon>Eukaryota</taxon>
        <taxon>Sar</taxon>
        <taxon>Rhizaria</taxon>
        <taxon>Retaria</taxon>
        <taxon>Foraminifera</taxon>
        <taxon>Monothalamids</taxon>
        <taxon>Reticulomyxidae</taxon>
        <taxon>Reticulomyxa</taxon>
    </lineage>
</organism>
<evidence type="ECO:0000256" key="2">
    <source>
        <dbReference type="SAM" id="SignalP"/>
    </source>
</evidence>
<evidence type="ECO:0000313" key="3">
    <source>
        <dbReference type="EMBL" id="ETO27289.1"/>
    </source>
</evidence>
<keyword evidence="1" id="KW-0472">Membrane</keyword>
<comment type="caution">
    <text evidence="3">The sequence shown here is derived from an EMBL/GenBank/DDBJ whole genome shotgun (WGS) entry which is preliminary data.</text>
</comment>
<keyword evidence="1" id="KW-1133">Transmembrane helix</keyword>
<feature type="transmembrane region" description="Helical" evidence="1">
    <location>
        <begin position="142"/>
        <end position="162"/>
    </location>
</feature>
<feature type="transmembrane region" description="Helical" evidence="1">
    <location>
        <begin position="195"/>
        <end position="214"/>
    </location>
</feature>
<feature type="chain" id="PRO_5004976782" evidence="2">
    <location>
        <begin position="27"/>
        <end position="296"/>
    </location>
</feature>
<dbReference type="AlphaFoldDB" id="X6NNK4"/>
<protein>
    <submittedName>
        <fullName evidence="3">Uncharacterized protein</fullName>
    </submittedName>
</protein>
<dbReference type="Proteomes" id="UP000023152">
    <property type="component" value="Unassembled WGS sequence"/>
</dbReference>
<reference evidence="3 4" key="1">
    <citation type="journal article" date="2013" name="Curr. Biol.">
        <title>The Genome of the Foraminiferan Reticulomyxa filosa.</title>
        <authorList>
            <person name="Glockner G."/>
            <person name="Hulsmann N."/>
            <person name="Schleicher M."/>
            <person name="Noegel A.A."/>
            <person name="Eichinger L."/>
            <person name="Gallinger C."/>
            <person name="Pawlowski J."/>
            <person name="Sierra R."/>
            <person name="Euteneuer U."/>
            <person name="Pillet L."/>
            <person name="Moustafa A."/>
            <person name="Platzer M."/>
            <person name="Groth M."/>
            <person name="Szafranski K."/>
            <person name="Schliwa M."/>
        </authorList>
    </citation>
    <scope>NUCLEOTIDE SEQUENCE [LARGE SCALE GENOMIC DNA]</scope>
</reference>
<keyword evidence="1" id="KW-0812">Transmembrane</keyword>
<evidence type="ECO:0000256" key="1">
    <source>
        <dbReference type="SAM" id="Phobius"/>
    </source>
</evidence>
<feature type="signal peptide" evidence="2">
    <location>
        <begin position="1"/>
        <end position="26"/>
    </location>
</feature>
<gene>
    <name evidence="3" type="ORF">RFI_09844</name>
</gene>
<keyword evidence="2" id="KW-0732">Signal</keyword>
<name>X6NNK4_RETFI</name>
<sequence>MPIAKVCTVIRIINFFFFLRIHICTYINEYEINVYVRVINEENKTADTTVSQEEKNTDEKEVELIAGHLELQKLPTADIATTTPPPPLDNPFDWQHLRDFHPRLFHGFIKKTPTALLRDFCSCKYTQDIWLELNATLNSHSICGKCFSILFLLCFVLTLYFLLPSYLFLLLSSFFYPLTAFVVTFYFDGWQRIDYLQLLLTCIYAFVFLSLLLLTPHDQTKFVHEMRCRYIDLQCTDVRNKLVKNFFGELASEILQFLPEMHYIDNIDEEYIKKLTQTWHRFDDSTHHTLFDYTYK</sequence>
<proteinExistence type="predicted"/>
<keyword evidence="4" id="KW-1185">Reference proteome</keyword>
<accession>X6NNK4</accession>
<evidence type="ECO:0000313" key="4">
    <source>
        <dbReference type="Proteomes" id="UP000023152"/>
    </source>
</evidence>
<dbReference type="EMBL" id="ASPP01007346">
    <property type="protein sequence ID" value="ETO27289.1"/>
    <property type="molecule type" value="Genomic_DNA"/>
</dbReference>